<keyword evidence="3 5" id="KW-1133">Transmembrane helix</keyword>
<keyword evidence="4 5" id="KW-0472">Membrane</keyword>
<accession>A0A376GFL8</accession>
<organism evidence="7 9">
    <name type="scientific">Empedobacter falsenii</name>
    <dbReference type="NCBI Taxonomy" id="343874"/>
    <lineage>
        <taxon>Bacteria</taxon>
        <taxon>Pseudomonadati</taxon>
        <taxon>Bacteroidota</taxon>
        <taxon>Flavobacteriia</taxon>
        <taxon>Flavobacteriales</taxon>
        <taxon>Weeksellaceae</taxon>
        <taxon>Empedobacter</taxon>
    </lineage>
</organism>
<evidence type="ECO:0000256" key="1">
    <source>
        <dbReference type="ARBA" id="ARBA00004141"/>
    </source>
</evidence>
<dbReference type="EMBL" id="UFXS01000001">
    <property type="protein sequence ID" value="STD58626.1"/>
    <property type="molecule type" value="Genomic_DNA"/>
</dbReference>
<feature type="transmembrane region" description="Helical" evidence="5">
    <location>
        <begin position="45"/>
        <end position="68"/>
    </location>
</feature>
<evidence type="ECO:0000259" key="6">
    <source>
        <dbReference type="Pfam" id="PF07291"/>
    </source>
</evidence>
<dbReference type="InterPro" id="IPR009908">
    <property type="entry name" value="Methylamine_util_MauE"/>
</dbReference>
<evidence type="ECO:0000313" key="8">
    <source>
        <dbReference type="EMBL" id="STD58626.1"/>
    </source>
</evidence>
<evidence type="ECO:0000313" key="9">
    <source>
        <dbReference type="Proteomes" id="UP000254737"/>
    </source>
</evidence>
<dbReference type="STRING" id="343874.GCA_000805695_00078"/>
<proteinExistence type="predicted"/>
<dbReference type="GO" id="GO:0030416">
    <property type="term" value="P:methylamine metabolic process"/>
    <property type="evidence" value="ECO:0007669"/>
    <property type="project" value="InterPro"/>
</dbReference>
<evidence type="ECO:0000256" key="4">
    <source>
        <dbReference type="ARBA" id="ARBA00023136"/>
    </source>
</evidence>
<keyword evidence="2 5" id="KW-0812">Transmembrane</keyword>
<evidence type="ECO:0000256" key="3">
    <source>
        <dbReference type="ARBA" id="ARBA00022989"/>
    </source>
</evidence>
<dbReference type="Proteomes" id="UP000254737">
    <property type="component" value="Unassembled WGS sequence"/>
</dbReference>
<dbReference type="Pfam" id="PF07291">
    <property type="entry name" value="MauE"/>
    <property type="match status" value="1"/>
</dbReference>
<evidence type="ECO:0000313" key="7">
    <source>
        <dbReference type="EMBL" id="STD58548.1"/>
    </source>
</evidence>
<gene>
    <name evidence="7" type="ORF">NCTC13456_02172</name>
    <name evidence="8" type="ORF">NCTC13456_02250</name>
</gene>
<evidence type="ECO:0000256" key="5">
    <source>
        <dbReference type="SAM" id="Phobius"/>
    </source>
</evidence>
<dbReference type="EMBL" id="UFXS01000001">
    <property type="protein sequence ID" value="STD58548.1"/>
    <property type="molecule type" value="Genomic_DNA"/>
</dbReference>
<name>A0A376GFL8_9FLAO</name>
<reference evidence="7 9" key="1">
    <citation type="submission" date="2018-06" db="EMBL/GenBank/DDBJ databases">
        <authorList>
            <consortium name="Pathogen Informatics"/>
            <person name="Doyle S."/>
        </authorList>
    </citation>
    <scope>NUCLEOTIDE SEQUENCE [LARGE SCALE GENOMIC DNA]</scope>
    <source>
        <strain evidence="7 9">NCTC13456</strain>
    </source>
</reference>
<dbReference type="GO" id="GO:0016020">
    <property type="term" value="C:membrane"/>
    <property type="evidence" value="ECO:0007669"/>
    <property type="project" value="UniProtKB-SubCell"/>
</dbReference>
<dbReference type="AlphaFoldDB" id="A0A376GFL8"/>
<feature type="transmembrane region" description="Helical" evidence="5">
    <location>
        <begin position="80"/>
        <end position="99"/>
    </location>
</feature>
<feature type="transmembrane region" description="Helical" evidence="5">
    <location>
        <begin position="143"/>
        <end position="164"/>
    </location>
</feature>
<feature type="transmembrane region" description="Helical" evidence="5">
    <location>
        <begin position="7"/>
        <end position="25"/>
    </location>
</feature>
<feature type="transmembrane region" description="Helical" evidence="5">
    <location>
        <begin position="111"/>
        <end position="131"/>
    </location>
</feature>
<feature type="domain" description="Methylamine utilisation protein MauE" evidence="6">
    <location>
        <begin position="8"/>
        <end position="131"/>
    </location>
</feature>
<sequence>MRKIAPFIQTLICYLFIVLFIYAAVSKLMDFETFQTQLGQSPLLASYAIPISYGIIAIELVTAVFLMFERTRKLALQISLFLMVMFTTYIVIILHFTAFTPCSCGGALEKMGWTEHLIFNIVFVGLALIGIRITKSSQRWKDYIIQQSFLILIGVVSVTIIYGLSEKKSQYNNAFTRKYIPHFAEKLTTLNLESTGYYIAGIDSCYAYLAHPNAPLFLRTYDYHTQNVTNNRIKIKNELLPYKRIITYVNSPYFYLGDGTVGIIEKGILYDYTTSLETIDNAYYNQYVPGKDDHFGLSVTSQKTKQTALALLYKTVDGFQLKINDTTLKSQQNGAFDLDGLLIWNEQHQIFLYVYYYKNEIIILDSMMNEKNVMKSIDSLNEPELDVAFYKKDQNYRLGPKTIRVNETIATYGDYLYIHSKRLGNFEEEHQSASIIDVYDLVNNHYLHSFYLYHKPKQQLRDFKIYQNSVFAVIDDEIYRYQLKK</sequence>
<evidence type="ECO:0000256" key="2">
    <source>
        <dbReference type="ARBA" id="ARBA00022692"/>
    </source>
</evidence>
<protein>
    <recommendedName>
        <fullName evidence="6">Methylamine utilisation protein MauE domain-containing protein</fullName>
    </recommendedName>
</protein>
<dbReference type="RefSeq" id="WP_115000478.1">
    <property type="nucleotide sequence ID" value="NZ_UFXS01000001.1"/>
</dbReference>
<comment type="subcellular location">
    <subcellularLocation>
        <location evidence="1">Membrane</location>
        <topology evidence="1">Multi-pass membrane protein</topology>
    </subcellularLocation>
</comment>